<dbReference type="Proteomes" id="UP000016521">
    <property type="component" value="Chromosome II"/>
</dbReference>
<name>A0ABN5CJ44_PSEO7</name>
<sequence>MFKRTIKMKKKSYSMLLMLALTSAFSAVAGDIEQGVMKNPTT</sequence>
<feature type="chain" id="PRO_5046140036" evidence="1">
    <location>
        <begin position="30"/>
        <end position="42"/>
    </location>
</feature>
<evidence type="ECO:0000313" key="3">
    <source>
        <dbReference type="Proteomes" id="UP000016521"/>
    </source>
</evidence>
<proteinExistence type="predicted"/>
<keyword evidence="3" id="KW-1185">Reference proteome</keyword>
<evidence type="ECO:0000313" key="2">
    <source>
        <dbReference type="EMBL" id="ATD09525.1"/>
    </source>
</evidence>
<organism evidence="2 3">
    <name type="scientific">Pseudoalteromonas piscicida</name>
    <dbReference type="NCBI Taxonomy" id="43662"/>
    <lineage>
        <taxon>Bacteria</taxon>
        <taxon>Pseudomonadati</taxon>
        <taxon>Pseudomonadota</taxon>
        <taxon>Gammaproteobacteria</taxon>
        <taxon>Alteromonadales</taxon>
        <taxon>Pseudoalteromonadaceae</taxon>
        <taxon>Pseudoalteromonas</taxon>
    </lineage>
</organism>
<dbReference type="EMBL" id="CP011925">
    <property type="protein sequence ID" value="ATD09525.1"/>
    <property type="molecule type" value="Genomic_DNA"/>
</dbReference>
<keyword evidence="1" id="KW-0732">Signal</keyword>
<protein>
    <submittedName>
        <fullName evidence="2">Uncharacterized protein</fullName>
    </submittedName>
</protein>
<accession>A0ABN5CJ44</accession>
<gene>
    <name evidence="2" type="ORF">PPIS_b0346</name>
</gene>
<feature type="signal peptide" evidence="1">
    <location>
        <begin position="1"/>
        <end position="29"/>
    </location>
</feature>
<evidence type="ECO:0000256" key="1">
    <source>
        <dbReference type="SAM" id="SignalP"/>
    </source>
</evidence>
<reference evidence="2 3" key="1">
    <citation type="submission" date="2015-06" db="EMBL/GenBank/DDBJ databases">
        <authorList>
            <person name="Xie B.-B."/>
            <person name="Rong J.-C."/>
            <person name="Qin Q.-L."/>
            <person name="Zhang Y.-Z."/>
        </authorList>
    </citation>
    <scope>NUCLEOTIDE SEQUENCE [LARGE SCALE GENOMIC DNA]</scope>
    <source>
        <strain evidence="2 3">JCM 20779</strain>
    </source>
</reference>